<evidence type="ECO:0000313" key="2">
    <source>
        <dbReference type="EMBL" id="QOT82202.1"/>
    </source>
</evidence>
<dbReference type="AlphaFoldDB" id="A0A643FSI3"/>
<gene>
    <name evidence="2" type="ORF">F7R26_039515</name>
</gene>
<dbReference type="InterPro" id="IPR040782">
    <property type="entry name" value="KfrB"/>
</dbReference>
<feature type="domain" description="KfrB" evidence="1">
    <location>
        <begin position="277"/>
        <end position="324"/>
    </location>
</feature>
<accession>A0A643FSI3</accession>
<dbReference type="EMBL" id="CP062807">
    <property type="protein sequence ID" value="QOT82202.1"/>
    <property type="molecule type" value="Genomic_DNA"/>
</dbReference>
<evidence type="ECO:0000313" key="3">
    <source>
        <dbReference type="Proteomes" id="UP000397656"/>
    </source>
</evidence>
<proteinExistence type="predicted"/>
<protein>
    <submittedName>
        <fullName evidence="2">Nucleotidyl transferase AbiEii/AbiGii toxin family protein</fullName>
    </submittedName>
</protein>
<organism evidence="2 3">
    <name type="scientific">Cupriavidus basilensis</name>
    <dbReference type="NCBI Taxonomy" id="68895"/>
    <lineage>
        <taxon>Bacteria</taxon>
        <taxon>Pseudomonadati</taxon>
        <taxon>Pseudomonadota</taxon>
        <taxon>Betaproteobacteria</taxon>
        <taxon>Burkholderiales</taxon>
        <taxon>Burkholderiaceae</taxon>
        <taxon>Cupriavidus</taxon>
    </lineage>
</organism>
<keyword evidence="2" id="KW-0808">Transferase</keyword>
<dbReference type="GO" id="GO:0016740">
    <property type="term" value="F:transferase activity"/>
    <property type="evidence" value="ECO:0007669"/>
    <property type="project" value="UniProtKB-KW"/>
</dbReference>
<evidence type="ECO:0000259" key="1">
    <source>
        <dbReference type="Pfam" id="PF18790"/>
    </source>
</evidence>
<dbReference type="Pfam" id="PF18790">
    <property type="entry name" value="KfrB"/>
    <property type="match status" value="1"/>
</dbReference>
<name>A0A643FSI3_9BURK</name>
<reference evidence="2 3" key="1">
    <citation type="submission" date="2020-10" db="EMBL/GenBank/DDBJ databases">
        <title>Complete genome sequence of Cupriavidus basilensis CCUG 49340T.</title>
        <authorList>
            <person name="Salva-Serra F."/>
            <person name="Donoso R.A."/>
            <person name="Cho K.H."/>
            <person name="Yoo J.A."/>
            <person name="Lee K."/>
            <person name="Yoon S.-H."/>
            <person name="Perez-Pantoja D."/>
            <person name="Moore E.R.B."/>
        </authorList>
    </citation>
    <scope>NUCLEOTIDE SEQUENCE [LARGE SCALE GENOMIC DNA]</scope>
    <source>
        <strain evidence="3">CCUG 49340</strain>
        <plasmid evidence="2 3">pRK1-3</plasmid>
    </source>
</reference>
<geneLocation type="plasmid" evidence="2 3">
    <name>pRK1-3</name>
</geneLocation>
<dbReference type="RefSeq" id="WP_150986902.1">
    <property type="nucleotide sequence ID" value="NZ_CP062807.1"/>
</dbReference>
<dbReference type="Proteomes" id="UP000397656">
    <property type="component" value="Plasmid pRK1-3"/>
</dbReference>
<dbReference type="InterPro" id="IPR014942">
    <property type="entry name" value="AbiEii"/>
</dbReference>
<dbReference type="Pfam" id="PF08843">
    <property type="entry name" value="AbiEii"/>
    <property type="match status" value="1"/>
</dbReference>
<dbReference type="GeneID" id="98407062"/>
<keyword evidence="2" id="KW-0614">Plasmid</keyword>
<sequence>MYNREHHQRIAKLLSQLDGSFLRECDTYFGGGTAIVLSPGADEYRESVDVDFMVGSSEGYRKLREAIREKEGLQGVAAQGQRIELLRDVRTDQYGVRTFAVIDGVPLKIEFVHEGRIKVVGAPSPLMGVPVLSREDMYAEKLLANDDRQGDIQSMYRDIIDLGMMVEKWGSIPTAAVEKAMGAYGKAIISSFAKATEKLSSDRPLMLECLSSMKMADDLADRIPALLQAELLRLQPERERIAPPPPADEIIAASPDLQQFLATTSRSVQHGNYESGQYAGRILWGNDKCCVQDLGRNTVVIHPTEHWHASPPVGTYVKVKYQHTIADWKAVDRDSDRSHTR</sequence>